<keyword evidence="2" id="KW-0540">Nuclease</keyword>
<dbReference type="EMBL" id="MHRQ01000029">
    <property type="protein sequence ID" value="OHA25962.1"/>
    <property type="molecule type" value="Genomic_DNA"/>
</dbReference>
<dbReference type="Gene3D" id="1.20.120.580">
    <property type="entry name" value="bsu32300-like"/>
    <property type="match status" value="1"/>
</dbReference>
<dbReference type="PANTHER" id="PTHR33397">
    <property type="entry name" value="UPF0331 PROTEIN YUTE"/>
    <property type="match status" value="1"/>
</dbReference>
<organism evidence="5 6">
    <name type="scientific">Candidatus Taylorbacteria bacterium RIFCSPHIGHO2_02_FULL_46_13</name>
    <dbReference type="NCBI Taxonomy" id="1802312"/>
    <lineage>
        <taxon>Bacteria</taxon>
        <taxon>Candidatus Tayloriibacteriota</taxon>
    </lineage>
</organism>
<comment type="similarity">
    <text evidence="4">Belongs to the HepT RNase toxin family.</text>
</comment>
<evidence type="ECO:0000313" key="5">
    <source>
        <dbReference type="EMBL" id="OHA25962.1"/>
    </source>
</evidence>
<name>A0A1G2MSI7_9BACT</name>
<keyword evidence="3" id="KW-0378">Hydrolase</keyword>
<dbReference type="PANTHER" id="PTHR33397:SF3">
    <property type="entry name" value="MRNA NUCLEASE HEPT"/>
    <property type="match status" value="1"/>
</dbReference>
<evidence type="ECO:0008006" key="7">
    <source>
        <dbReference type="Google" id="ProtNLM"/>
    </source>
</evidence>
<protein>
    <recommendedName>
        <fullName evidence="7">DUF86 domain-containing protein</fullName>
    </recommendedName>
</protein>
<dbReference type="InterPro" id="IPR008201">
    <property type="entry name" value="HepT-like"/>
</dbReference>
<dbReference type="GO" id="GO:0004540">
    <property type="term" value="F:RNA nuclease activity"/>
    <property type="evidence" value="ECO:0007669"/>
    <property type="project" value="InterPro"/>
</dbReference>
<accession>A0A1G2MSI7</accession>
<dbReference type="STRING" id="1802312.A3C06_01925"/>
<dbReference type="AlphaFoldDB" id="A0A1G2MSI7"/>
<proteinExistence type="inferred from homology"/>
<dbReference type="GO" id="GO:0016787">
    <property type="term" value="F:hydrolase activity"/>
    <property type="evidence" value="ECO:0007669"/>
    <property type="project" value="UniProtKB-KW"/>
</dbReference>
<reference evidence="5 6" key="1">
    <citation type="journal article" date="2016" name="Nat. Commun.">
        <title>Thousands of microbial genomes shed light on interconnected biogeochemical processes in an aquifer system.</title>
        <authorList>
            <person name="Anantharaman K."/>
            <person name="Brown C.T."/>
            <person name="Hug L.A."/>
            <person name="Sharon I."/>
            <person name="Castelle C.J."/>
            <person name="Probst A.J."/>
            <person name="Thomas B.C."/>
            <person name="Singh A."/>
            <person name="Wilkins M.J."/>
            <person name="Karaoz U."/>
            <person name="Brodie E.L."/>
            <person name="Williams K.H."/>
            <person name="Hubbard S.S."/>
            <person name="Banfield J.F."/>
        </authorList>
    </citation>
    <scope>NUCLEOTIDE SEQUENCE [LARGE SCALE GENOMIC DNA]</scope>
</reference>
<dbReference type="Proteomes" id="UP000177565">
    <property type="component" value="Unassembled WGS sequence"/>
</dbReference>
<sequence>MPEVFSKKISLLKGYASNLADFLAKCRGDKKPDDAVFLSIERLFQLMVDEAVDINAMILEQEHKPFPDTNQGTFETLADIGIISKGLRAKIAGSVGLRNRLVHRYETVQKKVLVEEAVKYLAAYKEYLVVIVKKFL</sequence>
<dbReference type="InterPro" id="IPR052379">
    <property type="entry name" value="Type_VII_TA_RNase"/>
</dbReference>
<comment type="caution">
    <text evidence="5">The sequence shown here is derived from an EMBL/GenBank/DDBJ whole genome shotgun (WGS) entry which is preliminary data.</text>
</comment>
<evidence type="ECO:0000313" key="6">
    <source>
        <dbReference type="Proteomes" id="UP000177565"/>
    </source>
</evidence>
<evidence type="ECO:0000256" key="2">
    <source>
        <dbReference type="ARBA" id="ARBA00022722"/>
    </source>
</evidence>
<evidence type="ECO:0000256" key="3">
    <source>
        <dbReference type="ARBA" id="ARBA00022801"/>
    </source>
</evidence>
<evidence type="ECO:0000256" key="1">
    <source>
        <dbReference type="ARBA" id="ARBA00022649"/>
    </source>
</evidence>
<evidence type="ECO:0000256" key="4">
    <source>
        <dbReference type="ARBA" id="ARBA00024207"/>
    </source>
</evidence>
<dbReference type="GO" id="GO:0110001">
    <property type="term" value="C:toxin-antitoxin complex"/>
    <property type="evidence" value="ECO:0007669"/>
    <property type="project" value="InterPro"/>
</dbReference>
<gene>
    <name evidence="5" type="ORF">A3C06_01925</name>
</gene>
<dbReference type="NCBIfam" id="NF047751">
    <property type="entry name" value="HepT_toxin"/>
    <property type="match status" value="1"/>
</dbReference>
<dbReference type="InterPro" id="IPR037038">
    <property type="entry name" value="HepT-like_sf"/>
</dbReference>
<keyword evidence="1" id="KW-1277">Toxin-antitoxin system</keyword>
<dbReference type="Pfam" id="PF01934">
    <property type="entry name" value="HepT-like"/>
    <property type="match status" value="1"/>
</dbReference>